<evidence type="ECO:0000313" key="3">
    <source>
        <dbReference type="Proteomes" id="UP000451471"/>
    </source>
</evidence>
<dbReference type="Pfam" id="PF24381">
    <property type="entry name" value="DUF7537"/>
    <property type="match status" value="1"/>
</dbReference>
<accession>A0A6B0GG51</accession>
<dbReference type="Proteomes" id="UP000451471">
    <property type="component" value="Unassembled WGS sequence"/>
</dbReference>
<evidence type="ECO:0000313" key="2">
    <source>
        <dbReference type="EMBL" id="MWG33490.1"/>
    </source>
</evidence>
<dbReference type="AlphaFoldDB" id="A0A6B0GG51"/>
<gene>
    <name evidence="2" type="ORF">GQS65_03120</name>
</gene>
<comment type="caution">
    <text evidence="2">The sequence shown here is derived from an EMBL/GenBank/DDBJ whole genome shotgun (WGS) entry which is preliminary data.</text>
</comment>
<dbReference type="OrthoDB" id="237364at2157"/>
<evidence type="ECO:0000256" key="1">
    <source>
        <dbReference type="SAM" id="MobiDB-lite"/>
    </source>
</evidence>
<feature type="region of interest" description="Disordered" evidence="1">
    <location>
        <begin position="24"/>
        <end position="55"/>
    </location>
</feature>
<sequence length="300" mass="32398">MATSVDWRRLALLVVVVLAGCGSVPPRESPPAPSLTPASVPTDDPSAAYPPGLSPDRIDRPVALAAAHDQALAGESFTMVTRTRVDFENGTRLLDVTRRRSVGANRDRWLVTRSYEETHPSLGIGDRIRTESWYNRSYTFQRVRTPNGTTYSGPVPTPPTGPLTDSHRLSLVYGSASAPDTTVGNGTVVLRTTTPPATDRLTDIGLERVSSWRFTATLGEDGGVQAYRVSFTGTLPYRDGVVVSGTTTVRFVGVGETPVVRPDWLADARAAAANETTASVSYRPVCDRLPYRYRCTNSSA</sequence>
<keyword evidence="3" id="KW-1185">Reference proteome</keyword>
<protein>
    <submittedName>
        <fullName evidence="2">Uncharacterized protein</fullName>
    </submittedName>
</protein>
<dbReference type="RefSeq" id="WP_158203212.1">
    <property type="nucleotide sequence ID" value="NZ_WSZK01000007.1"/>
</dbReference>
<dbReference type="InterPro" id="IPR055959">
    <property type="entry name" value="DUF7537"/>
</dbReference>
<dbReference type="EMBL" id="WSZK01000007">
    <property type="protein sequence ID" value="MWG33490.1"/>
    <property type="molecule type" value="Genomic_DNA"/>
</dbReference>
<name>A0A6B0GG51_9EURY</name>
<proteinExistence type="predicted"/>
<organism evidence="2 3">
    <name type="scientific">Halomarina oriensis</name>
    <dbReference type="NCBI Taxonomy" id="671145"/>
    <lineage>
        <taxon>Archaea</taxon>
        <taxon>Methanobacteriati</taxon>
        <taxon>Methanobacteriota</taxon>
        <taxon>Stenosarchaea group</taxon>
        <taxon>Halobacteria</taxon>
        <taxon>Halobacteriales</taxon>
        <taxon>Natronomonadaceae</taxon>
        <taxon>Halomarina</taxon>
    </lineage>
</organism>
<reference evidence="2 3" key="1">
    <citation type="submission" date="2019-12" db="EMBL/GenBank/DDBJ databases">
        <title>Halocatena pleomorpha gen. nov. sp. nov., an extremely halophilic archaeon of family Halobacteriaceae isolated from saltpan soil.</title>
        <authorList>
            <person name="Pal Y."/>
            <person name="Verma A."/>
            <person name="Krishnamurthi S."/>
            <person name="Kumar P."/>
        </authorList>
    </citation>
    <scope>NUCLEOTIDE SEQUENCE [LARGE SCALE GENOMIC DNA]</scope>
    <source>
        <strain evidence="2 3">JCM 16495</strain>
    </source>
</reference>